<dbReference type="EMBL" id="NHTK01005850">
    <property type="protein sequence ID" value="PPQ72821.1"/>
    <property type="molecule type" value="Genomic_DNA"/>
</dbReference>
<dbReference type="InParanoid" id="A0A409W2S8"/>
<gene>
    <name evidence="1" type="ORF">CVT24_012897</name>
</gene>
<organism evidence="1 2">
    <name type="scientific">Panaeolus cyanescens</name>
    <dbReference type="NCBI Taxonomy" id="181874"/>
    <lineage>
        <taxon>Eukaryota</taxon>
        <taxon>Fungi</taxon>
        <taxon>Dikarya</taxon>
        <taxon>Basidiomycota</taxon>
        <taxon>Agaricomycotina</taxon>
        <taxon>Agaricomycetes</taxon>
        <taxon>Agaricomycetidae</taxon>
        <taxon>Agaricales</taxon>
        <taxon>Agaricineae</taxon>
        <taxon>Galeropsidaceae</taxon>
        <taxon>Panaeolus</taxon>
    </lineage>
</organism>
<proteinExistence type="predicted"/>
<name>A0A409W2S8_9AGAR</name>
<reference evidence="1 2" key="1">
    <citation type="journal article" date="2018" name="Evol. Lett.">
        <title>Horizontal gene cluster transfer increased hallucinogenic mushroom diversity.</title>
        <authorList>
            <person name="Reynolds H.T."/>
            <person name="Vijayakumar V."/>
            <person name="Gluck-Thaler E."/>
            <person name="Korotkin H.B."/>
            <person name="Matheny P.B."/>
            <person name="Slot J.C."/>
        </authorList>
    </citation>
    <scope>NUCLEOTIDE SEQUENCE [LARGE SCALE GENOMIC DNA]</scope>
    <source>
        <strain evidence="1 2">2629</strain>
    </source>
</reference>
<keyword evidence="2" id="KW-1185">Reference proteome</keyword>
<evidence type="ECO:0000313" key="1">
    <source>
        <dbReference type="EMBL" id="PPQ72821.1"/>
    </source>
</evidence>
<dbReference type="Proteomes" id="UP000284842">
    <property type="component" value="Unassembled WGS sequence"/>
</dbReference>
<sequence length="255" mass="28962">MLPAPLRLCIDMTNDDGSATPIMTNCKFPVYKSVKQQVSTLKIMWDIPITSPARGELFLLRLNGSVSQIDADNRNFRCHQSLKHLLQWSAHLEVLEGFKLEVTQAFNFHDPIQFEQVKPVQNLLHTLTKVFSPEQELSQFPTIPIYPKNVTSHSIYVTVCLRRQVDNTPPVPYIGRHESTSVLDMKPLETQLPVKTILTTLDDEPPTVTIEYEASESLLLLGERKASEVMKRAAEQLCFSLNEDPIALPVVVRYH</sequence>
<dbReference type="AlphaFoldDB" id="A0A409W2S8"/>
<protein>
    <submittedName>
        <fullName evidence="1">Uncharacterized protein</fullName>
    </submittedName>
</protein>
<evidence type="ECO:0000313" key="2">
    <source>
        <dbReference type="Proteomes" id="UP000284842"/>
    </source>
</evidence>
<comment type="caution">
    <text evidence="1">The sequence shown here is derived from an EMBL/GenBank/DDBJ whole genome shotgun (WGS) entry which is preliminary data.</text>
</comment>
<accession>A0A409W2S8</accession>